<evidence type="ECO:0000313" key="9">
    <source>
        <dbReference type="EMBL" id="ACL75388.1"/>
    </source>
</evidence>
<evidence type="ECO:0000256" key="7">
    <source>
        <dbReference type="RuleBase" id="RU363032"/>
    </source>
</evidence>
<proteinExistence type="inferred from homology"/>
<dbReference type="HOGENOM" id="CLU_016047_0_0_9"/>
<keyword evidence="2 7" id="KW-0813">Transport</keyword>
<dbReference type="OrthoDB" id="1737794at2"/>
<evidence type="ECO:0000256" key="6">
    <source>
        <dbReference type="ARBA" id="ARBA00023136"/>
    </source>
</evidence>
<evidence type="ECO:0000256" key="1">
    <source>
        <dbReference type="ARBA" id="ARBA00004651"/>
    </source>
</evidence>
<feature type="domain" description="ABC transmembrane type-1" evidence="8">
    <location>
        <begin position="78"/>
        <end position="292"/>
    </location>
</feature>
<organism evidence="9 10">
    <name type="scientific">Ruminiclostridium cellulolyticum (strain ATCC 35319 / DSM 5812 / JCM 6584 / H10)</name>
    <name type="common">Clostridium cellulolyticum</name>
    <dbReference type="NCBI Taxonomy" id="394503"/>
    <lineage>
        <taxon>Bacteria</taxon>
        <taxon>Bacillati</taxon>
        <taxon>Bacillota</taxon>
        <taxon>Clostridia</taxon>
        <taxon>Eubacteriales</taxon>
        <taxon>Oscillospiraceae</taxon>
        <taxon>Ruminiclostridium</taxon>
    </lineage>
</organism>
<dbReference type="KEGG" id="cce:Ccel_1026"/>
<dbReference type="RefSeq" id="WP_015924544.1">
    <property type="nucleotide sequence ID" value="NC_011898.1"/>
</dbReference>
<keyword evidence="10" id="KW-1185">Reference proteome</keyword>
<dbReference type="GO" id="GO:0005886">
    <property type="term" value="C:plasma membrane"/>
    <property type="evidence" value="ECO:0007669"/>
    <property type="project" value="UniProtKB-SubCell"/>
</dbReference>
<evidence type="ECO:0000256" key="2">
    <source>
        <dbReference type="ARBA" id="ARBA00022448"/>
    </source>
</evidence>
<dbReference type="eggNOG" id="COG1175">
    <property type="taxonomic scope" value="Bacteria"/>
</dbReference>
<feature type="transmembrane region" description="Helical" evidence="7">
    <location>
        <begin position="165"/>
        <end position="186"/>
    </location>
</feature>
<dbReference type="Proteomes" id="UP000001349">
    <property type="component" value="Chromosome"/>
</dbReference>
<dbReference type="AlphaFoldDB" id="B8I9C8"/>
<feature type="transmembrane region" description="Helical" evidence="7">
    <location>
        <begin position="115"/>
        <end position="132"/>
    </location>
</feature>
<dbReference type="InterPro" id="IPR035906">
    <property type="entry name" value="MetI-like_sf"/>
</dbReference>
<dbReference type="InterPro" id="IPR000515">
    <property type="entry name" value="MetI-like"/>
</dbReference>
<keyword evidence="3" id="KW-1003">Cell membrane</keyword>
<dbReference type="EMBL" id="CP001348">
    <property type="protein sequence ID" value="ACL75388.1"/>
    <property type="molecule type" value="Genomic_DNA"/>
</dbReference>
<evidence type="ECO:0000256" key="4">
    <source>
        <dbReference type="ARBA" id="ARBA00022692"/>
    </source>
</evidence>
<evidence type="ECO:0000313" key="10">
    <source>
        <dbReference type="Proteomes" id="UP000001349"/>
    </source>
</evidence>
<dbReference type="GO" id="GO:0055085">
    <property type="term" value="P:transmembrane transport"/>
    <property type="evidence" value="ECO:0007669"/>
    <property type="project" value="InterPro"/>
</dbReference>
<evidence type="ECO:0000256" key="3">
    <source>
        <dbReference type="ARBA" id="ARBA00022475"/>
    </source>
</evidence>
<keyword evidence="6 7" id="KW-0472">Membrane</keyword>
<reference evidence="9 10" key="1">
    <citation type="submission" date="2009-01" db="EMBL/GenBank/DDBJ databases">
        <title>Complete sequence of Clostridium cellulolyticum H10.</title>
        <authorList>
            <consortium name="US DOE Joint Genome Institute"/>
            <person name="Lucas S."/>
            <person name="Copeland A."/>
            <person name="Lapidus A."/>
            <person name="Glavina del Rio T."/>
            <person name="Dalin E."/>
            <person name="Tice H."/>
            <person name="Bruce D."/>
            <person name="Goodwin L."/>
            <person name="Pitluck S."/>
            <person name="Chertkov O."/>
            <person name="Saunders E."/>
            <person name="Brettin T."/>
            <person name="Detter J.C."/>
            <person name="Han C."/>
            <person name="Larimer F."/>
            <person name="Land M."/>
            <person name="Hauser L."/>
            <person name="Kyrpides N."/>
            <person name="Ivanova N."/>
            <person name="Zhou J."/>
            <person name="Richardson P."/>
        </authorList>
    </citation>
    <scope>NUCLEOTIDE SEQUENCE [LARGE SCALE GENOMIC DNA]</scope>
    <source>
        <strain evidence="10">ATCC 35319 / DSM 5812 / JCM 6584 / H10</strain>
    </source>
</reference>
<feature type="transmembrane region" description="Helical" evidence="7">
    <location>
        <begin position="16"/>
        <end position="36"/>
    </location>
</feature>
<comment type="similarity">
    <text evidence="7">Belongs to the binding-protein-dependent transport system permease family.</text>
</comment>
<dbReference type="PANTHER" id="PTHR30193:SF37">
    <property type="entry name" value="INNER MEMBRANE ABC TRANSPORTER PERMEASE PROTEIN YCJO"/>
    <property type="match status" value="1"/>
</dbReference>
<keyword evidence="5 7" id="KW-1133">Transmembrane helix</keyword>
<evidence type="ECO:0000259" key="8">
    <source>
        <dbReference type="PROSITE" id="PS50928"/>
    </source>
</evidence>
<dbReference type="PANTHER" id="PTHR30193">
    <property type="entry name" value="ABC TRANSPORTER PERMEASE PROTEIN"/>
    <property type="match status" value="1"/>
</dbReference>
<accession>B8I9C8</accession>
<sequence length="300" mass="33931">MGVKRRTLENERKRSTAIVATLFLLPVAFFLIVYIFRSVIYTFKLSTLDWNGVSQSTDYIGIGNWLTLIKDETFFTTIKNNLIMVVACLIIQMPIALVLAYLLDWTNSKAKFLKSLYFLPLLMSSVALGFLFKQLLDSNYGLAGAVMSFFMDSPFNLLGNEKTAIWAVIGVICWQYIPFYMVYYFAGLTSISPELYEAAVIDGAKRHQYIFRISLPMLSDTIKAATIMCLVGSLKYFDLIYVMTEGGPSGSTELMATYMYKNAFTQMKMGYGSTIAAAMFIIITTISLLTFKMMNIKEEK</sequence>
<dbReference type="SUPFAM" id="SSF161098">
    <property type="entry name" value="MetI-like"/>
    <property type="match status" value="1"/>
</dbReference>
<dbReference type="PROSITE" id="PS50928">
    <property type="entry name" value="ABC_TM1"/>
    <property type="match status" value="1"/>
</dbReference>
<protein>
    <submittedName>
        <fullName evidence="9">Binding-protein-dependent transport systems inner membrane component</fullName>
    </submittedName>
</protein>
<dbReference type="Pfam" id="PF00528">
    <property type="entry name" value="BPD_transp_1"/>
    <property type="match status" value="1"/>
</dbReference>
<dbReference type="Gene3D" id="1.10.3720.10">
    <property type="entry name" value="MetI-like"/>
    <property type="match status" value="1"/>
</dbReference>
<dbReference type="STRING" id="394503.Ccel_1026"/>
<name>B8I9C8_RUMCH</name>
<dbReference type="CDD" id="cd06261">
    <property type="entry name" value="TM_PBP2"/>
    <property type="match status" value="1"/>
</dbReference>
<feature type="transmembrane region" description="Helical" evidence="7">
    <location>
        <begin position="269"/>
        <end position="291"/>
    </location>
</feature>
<feature type="transmembrane region" description="Helical" evidence="7">
    <location>
        <begin position="82"/>
        <end position="103"/>
    </location>
</feature>
<evidence type="ECO:0000256" key="5">
    <source>
        <dbReference type="ARBA" id="ARBA00022989"/>
    </source>
</evidence>
<dbReference type="InterPro" id="IPR051393">
    <property type="entry name" value="ABC_transporter_permease"/>
</dbReference>
<gene>
    <name evidence="9" type="ordered locus">Ccel_1026</name>
</gene>
<keyword evidence="4 7" id="KW-0812">Transmembrane</keyword>
<comment type="subcellular location">
    <subcellularLocation>
        <location evidence="1 7">Cell membrane</location>
        <topology evidence="1 7">Multi-pass membrane protein</topology>
    </subcellularLocation>
</comment>